<evidence type="ECO:0000256" key="3">
    <source>
        <dbReference type="ARBA" id="ARBA00022806"/>
    </source>
</evidence>
<sequence length="551" mass="62025">MSEDSDTLIGHLLEVRNGRFVAKLLGEDEGFRPTIEIGGEVKVVGQTGSYVSIRQHGFRSLALINRVEADRSDGRPCRCAANSLVTLTPIGQIADDGAFQRGVRHFPAPGGEVHVVAQREINSVFEKYRQFGFDIGYLPSSPSASVYLDPSALCSRHFAILGQSGSGKSWTVASLIQHMVDAMPNAHIILLDLHGEYCWKDRNRALHSAFNPDRTRYLDARALEIPYWLMTFAELLDLLVDRNDPGAAIQTAFLREMIYDLKKKSAKSLDLETISLDSPIYFSLQEVYDSFKEANEFRTDFGKIKGPLFGQFDEFLVKLQSRLNDVRYDFLLNPVRRNRSESLPGLLRDFVGLGNPKCQITIIDLSPVPFDVRPTVSAQIGRLAFEFNYWNPFNREFPILLICEEAHAYIPRESSTQFEGTRKTMERIAKEGRKYGVGLGVVSQRPHELSETVLSQCGTYICLRITNPDDQEYVRKLVPEGESDLVDILTSLSRGEAMILGEAVPLPSRAQIRKPEPTPNSNDADFYTAWTSGPEDLDIEGIVNRWRRQGR</sequence>
<dbReference type="GO" id="GO:0016787">
    <property type="term" value="F:hydrolase activity"/>
    <property type="evidence" value="ECO:0007669"/>
    <property type="project" value="UniProtKB-KW"/>
</dbReference>
<reference evidence="9 10" key="1">
    <citation type="submission" date="2016-12" db="EMBL/GenBank/DDBJ databases">
        <title>Genome sequencing of Methylocaldum marinum.</title>
        <authorList>
            <person name="Takeuchi M."/>
            <person name="Kamagata Y."/>
            <person name="Hiraoka S."/>
            <person name="Oshima K."/>
            <person name="Hattori M."/>
            <person name="Iwasaki W."/>
        </authorList>
    </citation>
    <scope>NUCLEOTIDE SEQUENCE [LARGE SCALE GENOMIC DNA]</scope>
    <source>
        <strain evidence="9 10">S8</strain>
    </source>
</reference>
<feature type="domain" description="Helicase HerA central" evidence="7">
    <location>
        <begin position="134"/>
        <end position="326"/>
    </location>
</feature>
<evidence type="ECO:0000313" key="10">
    <source>
        <dbReference type="Proteomes" id="UP000266313"/>
    </source>
</evidence>
<keyword evidence="2" id="KW-0378">Hydrolase</keyword>
<dbReference type="GO" id="GO:0005524">
    <property type="term" value="F:ATP binding"/>
    <property type="evidence" value="ECO:0007669"/>
    <property type="project" value="UniProtKB-KW"/>
</dbReference>
<dbReference type="GO" id="GO:0004386">
    <property type="term" value="F:helicase activity"/>
    <property type="evidence" value="ECO:0007669"/>
    <property type="project" value="UniProtKB-KW"/>
</dbReference>
<dbReference type="Proteomes" id="UP000266313">
    <property type="component" value="Chromosome"/>
</dbReference>
<evidence type="ECO:0000313" key="9">
    <source>
        <dbReference type="EMBL" id="BBA34706.1"/>
    </source>
</evidence>
<gene>
    <name evidence="9" type="ORF">sS8_2761</name>
</gene>
<dbReference type="InterPro" id="IPR008571">
    <property type="entry name" value="HerA-like"/>
</dbReference>
<keyword evidence="6" id="KW-0413">Isomerase</keyword>
<accession>A0A250KT36</accession>
<dbReference type="InterPro" id="IPR002789">
    <property type="entry name" value="HerA_central"/>
</dbReference>
<organism evidence="9 10">
    <name type="scientific">Methylocaldum marinum</name>
    <dbReference type="NCBI Taxonomy" id="1432792"/>
    <lineage>
        <taxon>Bacteria</taxon>
        <taxon>Pseudomonadati</taxon>
        <taxon>Pseudomonadota</taxon>
        <taxon>Gammaproteobacteria</taxon>
        <taxon>Methylococcales</taxon>
        <taxon>Methylococcaceae</taxon>
        <taxon>Methylocaldum</taxon>
    </lineage>
</organism>
<evidence type="ECO:0000256" key="4">
    <source>
        <dbReference type="ARBA" id="ARBA00022840"/>
    </source>
</evidence>
<keyword evidence="3" id="KW-0347">Helicase</keyword>
<feature type="domain" description="Helicase HerA-like C-terminal" evidence="8">
    <location>
        <begin position="423"/>
        <end position="499"/>
    </location>
</feature>
<dbReference type="SUPFAM" id="SSF52540">
    <property type="entry name" value="P-loop containing nucleoside triphosphate hydrolases"/>
    <property type="match status" value="1"/>
</dbReference>
<protein>
    <recommendedName>
        <fullName evidence="11">Helicase HerA central domain-containing protein</fullName>
    </recommendedName>
</protein>
<dbReference type="InterPro" id="IPR033186">
    <property type="entry name" value="HerA_C"/>
</dbReference>
<evidence type="ECO:0000256" key="1">
    <source>
        <dbReference type="ARBA" id="ARBA00022741"/>
    </source>
</evidence>
<dbReference type="OrthoDB" id="9806951at2"/>
<dbReference type="PANTHER" id="PTHR42957:SF1">
    <property type="entry name" value="HELICASE MJ1565-RELATED"/>
    <property type="match status" value="1"/>
</dbReference>
<dbReference type="GO" id="GO:0003677">
    <property type="term" value="F:DNA binding"/>
    <property type="evidence" value="ECO:0007669"/>
    <property type="project" value="UniProtKB-KW"/>
</dbReference>
<dbReference type="AlphaFoldDB" id="A0A250KT36"/>
<dbReference type="EMBL" id="AP017928">
    <property type="protein sequence ID" value="BBA34706.1"/>
    <property type="molecule type" value="Genomic_DNA"/>
</dbReference>
<name>A0A250KT36_9GAMM</name>
<evidence type="ECO:0008006" key="11">
    <source>
        <dbReference type="Google" id="ProtNLM"/>
    </source>
</evidence>
<dbReference type="RefSeq" id="WP_119630066.1">
    <property type="nucleotide sequence ID" value="NZ_AP017928.1"/>
</dbReference>
<evidence type="ECO:0000256" key="5">
    <source>
        <dbReference type="ARBA" id="ARBA00023125"/>
    </source>
</evidence>
<evidence type="ECO:0000256" key="6">
    <source>
        <dbReference type="ARBA" id="ARBA00023235"/>
    </source>
</evidence>
<keyword evidence="10" id="KW-1185">Reference proteome</keyword>
<keyword evidence="4" id="KW-0067">ATP-binding</keyword>
<proteinExistence type="predicted"/>
<dbReference type="Pfam" id="PF05872">
    <property type="entry name" value="HerA_C"/>
    <property type="match status" value="1"/>
</dbReference>
<dbReference type="PANTHER" id="PTHR42957">
    <property type="entry name" value="HELICASE MJ1565-RELATED"/>
    <property type="match status" value="1"/>
</dbReference>
<dbReference type="Pfam" id="PF01935">
    <property type="entry name" value="DUF87"/>
    <property type="match status" value="1"/>
</dbReference>
<dbReference type="KEGG" id="mmai:sS8_2761"/>
<dbReference type="Gene3D" id="3.40.50.300">
    <property type="entry name" value="P-loop containing nucleotide triphosphate hydrolases"/>
    <property type="match status" value="2"/>
</dbReference>
<evidence type="ECO:0000259" key="7">
    <source>
        <dbReference type="Pfam" id="PF01935"/>
    </source>
</evidence>
<keyword evidence="5" id="KW-0238">DNA-binding</keyword>
<dbReference type="InterPro" id="IPR027417">
    <property type="entry name" value="P-loop_NTPase"/>
</dbReference>
<evidence type="ECO:0000256" key="2">
    <source>
        <dbReference type="ARBA" id="ARBA00022801"/>
    </source>
</evidence>
<keyword evidence="1" id="KW-0547">Nucleotide-binding</keyword>
<evidence type="ECO:0000259" key="8">
    <source>
        <dbReference type="Pfam" id="PF05872"/>
    </source>
</evidence>